<dbReference type="Pfam" id="PF08123">
    <property type="entry name" value="DOT1"/>
    <property type="match status" value="1"/>
</dbReference>
<feature type="binding site" evidence="18">
    <location>
        <position position="1652"/>
    </location>
    <ligand>
        <name>Zn(2+)</name>
        <dbReference type="ChEBI" id="CHEBI:29105"/>
        <note>catalytic</note>
    </ligand>
</feature>
<comment type="catalytic activity">
    <reaction evidence="17 19">
        <text>L-lysyl(79)-[histone H3] + 3 S-adenosyl-L-methionine = N(6),N(6),N(6)-trimethyl-L-lysyl(79)-[histone H3] + 3 S-adenosyl-L-homocysteine + 3 H(+)</text>
        <dbReference type="Rhea" id="RHEA:60328"/>
        <dbReference type="Rhea" id="RHEA-COMP:15549"/>
        <dbReference type="Rhea" id="RHEA-COMP:15552"/>
        <dbReference type="ChEBI" id="CHEBI:15378"/>
        <dbReference type="ChEBI" id="CHEBI:29969"/>
        <dbReference type="ChEBI" id="CHEBI:57856"/>
        <dbReference type="ChEBI" id="CHEBI:59789"/>
        <dbReference type="ChEBI" id="CHEBI:61961"/>
        <dbReference type="EC" id="2.1.1.360"/>
    </reaction>
</comment>
<keyword evidence="10 18" id="KW-0862">Zinc</keyword>
<feature type="compositionally biased region" description="Basic residues" evidence="21">
    <location>
        <begin position="421"/>
        <end position="435"/>
    </location>
</feature>
<keyword evidence="12" id="KW-0482">Metalloprotease</keyword>
<keyword evidence="25" id="KW-1185">Reference proteome</keyword>
<dbReference type="SUPFAM" id="SSF55486">
    <property type="entry name" value="Metalloproteases ('zincins'), catalytic domain"/>
    <property type="match status" value="1"/>
</dbReference>
<evidence type="ECO:0000313" key="24">
    <source>
        <dbReference type="EMBL" id="KYM93694.1"/>
    </source>
</evidence>
<evidence type="ECO:0000256" key="21">
    <source>
        <dbReference type="SAM" id="MobiDB-lite"/>
    </source>
</evidence>
<dbReference type="CDD" id="cd20902">
    <property type="entry name" value="CC_DOT1L"/>
    <property type="match status" value="1"/>
</dbReference>
<feature type="compositionally biased region" description="Polar residues" evidence="21">
    <location>
        <begin position="1089"/>
        <end position="1101"/>
    </location>
</feature>
<dbReference type="InterPro" id="IPR001590">
    <property type="entry name" value="Peptidase_M12B"/>
</dbReference>
<comment type="subcellular location">
    <subcellularLocation>
        <location evidence="1 19">Nucleus</location>
    </subcellularLocation>
</comment>
<keyword evidence="13" id="KW-1015">Disulfide bond</keyword>
<dbReference type="PROSITE" id="PS50215">
    <property type="entry name" value="ADAM_MEPRO"/>
    <property type="match status" value="1"/>
</dbReference>
<dbReference type="PROSITE" id="PS51569">
    <property type="entry name" value="DOT1"/>
    <property type="match status" value="1"/>
</dbReference>
<evidence type="ECO:0000313" key="25">
    <source>
        <dbReference type="Proteomes" id="UP000078542"/>
    </source>
</evidence>
<evidence type="ECO:0000256" key="10">
    <source>
        <dbReference type="ARBA" id="ARBA00022833"/>
    </source>
</evidence>
<feature type="region of interest" description="Disordered" evidence="21">
    <location>
        <begin position="1212"/>
        <end position="1278"/>
    </location>
</feature>
<keyword evidence="9" id="KW-0378">Hydrolase</keyword>
<evidence type="ECO:0000256" key="1">
    <source>
        <dbReference type="ARBA" id="ARBA00004123"/>
    </source>
</evidence>
<comment type="caution">
    <text evidence="18">Lacks conserved residue(s) required for the propagation of feature annotation.</text>
</comment>
<feature type="region of interest" description="Disordered" evidence="21">
    <location>
        <begin position="1150"/>
        <end position="1195"/>
    </location>
</feature>
<feature type="compositionally biased region" description="Basic residues" evidence="21">
    <location>
        <begin position="396"/>
        <end position="410"/>
    </location>
</feature>
<feature type="compositionally biased region" description="Polar residues" evidence="21">
    <location>
        <begin position="1161"/>
        <end position="1180"/>
    </location>
</feature>
<dbReference type="STRING" id="456900.A0A151I6G1"/>
<evidence type="ECO:0000256" key="13">
    <source>
        <dbReference type="ARBA" id="ARBA00023157"/>
    </source>
</evidence>
<evidence type="ECO:0000256" key="19">
    <source>
        <dbReference type="RuleBase" id="RU271113"/>
    </source>
</evidence>
<feature type="region of interest" description="Disordered" evidence="21">
    <location>
        <begin position="332"/>
        <end position="435"/>
    </location>
</feature>
<evidence type="ECO:0000256" key="9">
    <source>
        <dbReference type="ARBA" id="ARBA00022801"/>
    </source>
</evidence>
<dbReference type="FunFam" id="3.40.50.150:FF:000033">
    <property type="entry name" value="Histone-lysine N-methyltransferase, H3 lysine-79 specific"/>
    <property type="match status" value="1"/>
</dbReference>
<feature type="binding site" evidence="18">
    <location>
        <position position="1658"/>
    </location>
    <ligand>
        <name>Zn(2+)</name>
        <dbReference type="ChEBI" id="CHEBI:29105"/>
        <note>catalytic</note>
    </ligand>
</feature>
<dbReference type="Proteomes" id="UP000078542">
    <property type="component" value="Unassembled WGS sequence"/>
</dbReference>
<keyword evidence="4 19" id="KW-0489">Methyltransferase</keyword>
<feature type="compositionally biased region" description="Polar residues" evidence="21">
    <location>
        <begin position="868"/>
        <end position="878"/>
    </location>
</feature>
<evidence type="ECO:0000256" key="4">
    <source>
        <dbReference type="ARBA" id="ARBA00022603"/>
    </source>
</evidence>
<dbReference type="Gene3D" id="3.40.390.10">
    <property type="entry name" value="Collagenase (Catalytic Domain)"/>
    <property type="match status" value="1"/>
</dbReference>
<organism evidence="24 25">
    <name type="scientific">Cyphomyrmex costatus</name>
    <dbReference type="NCBI Taxonomy" id="456900"/>
    <lineage>
        <taxon>Eukaryota</taxon>
        <taxon>Metazoa</taxon>
        <taxon>Ecdysozoa</taxon>
        <taxon>Arthropoda</taxon>
        <taxon>Hexapoda</taxon>
        <taxon>Insecta</taxon>
        <taxon>Pterygota</taxon>
        <taxon>Neoptera</taxon>
        <taxon>Endopterygota</taxon>
        <taxon>Hymenoptera</taxon>
        <taxon>Apocrita</taxon>
        <taxon>Aculeata</taxon>
        <taxon>Formicoidea</taxon>
        <taxon>Formicidae</taxon>
        <taxon>Myrmicinae</taxon>
        <taxon>Cyphomyrmex</taxon>
    </lineage>
</organism>
<feature type="compositionally biased region" description="Low complexity" evidence="21">
    <location>
        <begin position="841"/>
        <end position="857"/>
    </location>
</feature>
<feature type="compositionally biased region" description="Low complexity" evidence="21">
    <location>
        <begin position="1261"/>
        <end position="1277"/>
    </location>
</feature>
<dbReference type="GO" id="GO:0000077">
    <property type="term" value="P:DNA damage checkpoint signaling"/>
    <property type="evidence" value="ECO:0007669"/>
    <property type="project" value="TreeGrafter"/>
</dbReference>
<keyword evidence="20" id="KW-0175">Coiled coil</keyword>
<feature type="active site" evidence="18">
    <location>
        <position position="1649"/>
    </location>
</feature>
<keyword evidence="5" id="KW-0645">Protease</keyword>
<comment type="miscellaneous">
    <text evidence="19">In contrast to other lysine histone methyltransferases, it does not contain a SET domain, suggesting the existence of another mechanism for methylation of lysine residues of histones.</text>
</comment>
<dbReference type="GO" id="GO:0140956">
    <property type="term" value="F:histone H3K79 trimethyltransferase activity"/>
    <property type="evidence" value="ECO:0007669"/>
    <property type="project" value="UniProtKB-EC"/>
</dbReference>
<keyword evidence="14" id="KW-0325">Glycoprotein</keyword>
<feature type="region of interest" description="Disordered" evidence="21">
    <location>
        <begin position="764"/>
        <end position="784"/>
    </location>
</feature>
<feature type="compositionally biased region" description="Polar residues" evidence="21">
    <location>
        <begin position="342"/>
        <end position="356"/>
    </location>
</feature>
<feature type="domain" description="DOT1" evidence="23">
    <location>
        <begin position="13"/>
        <end position="330"/>
    </location>
</feature>
<dbReference type="GO" id="GO:0006508">
    <property type="term" value="P:proteolysis"/>
    <property type="evidence" value="ECO:0007669"/>
    <property type="project" value="UniProtKB-KW"/>
</dbReference>
<dbReference type="InterPro" id="IPR030445">
    <property type="entry name" value="H3-K79_meTrfase"/>
</dbReference>
<dbReference type="PANTHER" id="PTHR21451:SF0">
    <property type="entry name" value="HISTONE-LYSINE N-METHYLTRANSFERASE, H3 LYSINE-79 SPECIFIC"/>
    <property type="match status" value="1"/>
</dbReference>
<evidence type="ECO:0000256" key="15">
    <source>
        <dbReference type="ARBA" id="ARBA00023242"/>
    </source>
</evidence>
<keyword evidence="11 19" id="KW-0156">Chromatin regulator</keyword>
<proteinExistence type="inferred from homology"/>
<dbReference type="GO" id="GO:0004222">
    <property type="term" value="F:metalloendopeptidase activity"/>
    <property type="evidence" value="ECO:0007669"/>
    <property type="project" value="InterPro"/>
</dbReference>
<dbReference type="EMBL" id="KQ978473">
    <property type="protein sequence ID" value="KYM93694.1"/>
    <property type="molecule type" value="Genomic_DNA"/>
</dbReference>
<feature type="region of interest" description="Disordered" evidence="21">
    <location>
        <begin position="838"/>
        <end position="878"/>
    </location>
</feature>
<evidence type="ECO:0000259" key="23">
    <source>
        <dbReference type="PROSITE" id="PS51569"/>
    </source>
</evidence>
<dbReference type="InterPro" id="IPR029063">
    <property type="entry name" value="SAM-dependent_MTases_sf"/>
</dbReference>
<dbReference type="PANTHER" id="PTHR21451">
    <property type="entry name" value="HISTONE H3 METHYLTRANSFERASE"/>
    <property type="match status" value="1"/>
</dbReference>
<gene>
    <name evidence="24" type="ORF">ALC62_15680</name>
</gene>
<feature type="compositionally biased region" description="Polar residues" evidence="21">
    <location>
        <begin position="892"/>
        <end position="904"/>
    </location>
</feature>
<comment type="similarity">
    <text evidence="19">Belongs to the class I-like SAM-binding methyltransferase superfamily. DOT1 family.</text>
</comment>
<reference evidence="24 25" key="1">
    <citation type="submission" date="2016-03" db="EMBL/GenBank/DDBJ databases">
        <title>Cyphomyrmex costatus WGS genome.</title>
        <authorList>
            <person name="Nygaard S."/>
            <person name="Hu H."/>
            <person name="Boomsma J."/>
            <person name="Zhang G."/>
        </authorList>
    </citation>
    <scope>NUCLEOTIDE SEQUENCE [LARGE SCALE GENOMIC DNA]</scope>
    <source>
        <strain evidence="24">MS0001</strain>
        <tissue evidence="24">Whole body</tissue>
    </source>
</reference>
<dbReference type="GO" id="GO:0035097">
    <property type="term" value="C:histone methyltransferase complex"/>
    <property type="evidence" value="ECO:0007669"/>
    <property type="project" value="UniProtKB-ARBA"/>
</dbReference>
<comment type="function">
    <text evidence="19">Histone methyltransferase that specifically trimethylates histone H3 to form H3K79me3. This methylation is required for telomere silencing and for the pachytene checkpoint during the meiotic cell cycle by allowing the recruitment of RAD9 to double strand breaks. Nucleosomes are preferred as substrate compared to free histone.</text>
</comment>
<sequence>KMELRLHSPAGAEPIVYQWPLTSGSGSDRHDGALDVIETMRWVCEDLPDLKLPLENNILCDYDPRDYESMKSLCDRFNRAIDSLVQLEKGTSLPSQRLNKRPSRGLLRHILQQTYNQAVVEPDKLNQYEPFSPEVYGETSYELVCQMIDQIDVTEDDVFVDLGSGVGQVVLQMAAATLCKICIGVERADVPSTYAQSMEINFRKWLNWYGKRCGEYRLIKGDFLADEHRESITGATIVFVNNFAFGPTVDHQLKERFADLRDGARIVSSKSFCPLNFRITDRNLSDIGTIMHVSEMSPLKGSVSWTGKPVSYYLHVIDRTKLERYFHRLKNNKQGGLDENSDSVISNTASNSSKISNRNERGDRAKRDLSRQLDSPNHSEQQGTNSDSDLDDSTIKSRRQPNKIRRKFNRKTTNGITRAPARGRQRGRGVKRAKPKKAINISGLDLLHSQTLLSTSPQALGKKPPPAPGCVDQQLSSLSLSLQSHSTSVHEELSIPPAPSATPYALQILLDLYRDQFMLMLESMRTPTYKLSVNTDIAKEREKNSKLQSRAAQLEKQIKVLIDDSVALLKARMTELGINATSPGDLLAKAKEIVLRHKQLQAKASKLQAQVASMETEQNRLVALRHQELQEKYNGHANANGIISLHQPLTEDYLLKEISATLSQRKRLHSQVSKLEHELNVLERTSNEKQAAAIAQQQKDAIGSKHSQNLHHSSQQLSSKNGAARKSREGRSRSQEWPDVPDIGKIQENNPEILAQKILETGRQIEAGRIPSRQSSNSNSRTRLPQASLTFSTSSCILATQSQMANTDISNRIQEPPRVANFEDRLKSIITSVLNEDQQNRNKQQQMQLQVQLQSQSESERKRVPLPQNVSTPDYTQVSPAKLALRRHLSQERLSSTHLTPSDRSTIDPRQPSNYDNRLVASGSGLLGTRTIGDLVSGEIERTLEISNQSIINATVDMSAIMRPETVYSPISRPASAEGDAGLSTLAHVASYVPTSSGTSTSTPTTSSRSSVVFTPVTQPQRYTPVQLPRADIKPYHESYFSDNPSQSLIQSHLAASPLHSSQNTSNGELLPVEGLAASLHARILNHNGSGKTELTLSGSRRYQPYPRYPTSSNNNGNAPMINNTINAACQSQPLISIKTEAIVSSVSTSGAPLSPLVEPHSNTSTPLVDEPQMTTQRQRNAVGDDDGEADWQDRISSGFDRLVAFASTELDKRRRSTEGVNTSPDSGLGSDSVVTGPPPVVPSPDEAIGPPRTPSPTSPRPANSSSSNPLNATSSSVPLKYQRQLDPERHHFKKKFFHRDWNNSASTSKFLYARNIPKDTEVILLPVWNSKGASEIPLTFKVFGQLIQLNLRRNDNIVSPQFQVWKHNAKSITEELSQLNAPDPCYYLHKNHEGSAAISFCQEHGLHGLIFLENVTLEITPLRKGLASSPLLIDDHYVKEEADLLLGDPHVVKRSPSRSPLINPDLETKRRLIRDTKENLTLELAVFFDEAAYRLFSPFLDGDDEKIRDMLLAYVNGIQALYHHPSLGVPIDISLIRLDIIQRQPVDLPHFGGERGSLLDSFCYYANARNPPEDTHFHHWDMGLYVTGLDLYAIENGRRNGATMGLAAVGGLCIPRYSCVIAELGVTDQLGKPYPSAGFTSVYIAAHEIGHNLGMPHDSSGNACPKDGYIMSPSRGVRGETVWSDCSREVAEMLSQTKRCLLDQPEPRNFSDAYNHLRYRDLPGREWTAKRQCELLLRDKDADVVTLYQACQSLQCETPHRSGYYFAGPALDGTRCALGRECRGGECLPVPAPVPESSDSQKGSWSEWKEGSCNSGCLQRSKGARVRRRFCENRHRLRTAGDCKGLYYDVLLCKDERLCKKKRRTVDEFATLKCSLFGERLPKLDGTAKGLQAAHEADKPWMACAIFCRRKDIAAYYAPRVELNDIGLDPYFPDGTWCHAEEGQDYFCRQHHCLPENFRFDKKLPEIYRHEDDNEELGPQNAQNRLGFADRLSVIKYLTSGPDGVPLLTSVSRGIASPFGEDEWIDKDYIELPALLYPIIDNY</sequence>
<evidence type="ECO:0000256" key="14">
    <source>
        <dbReference type="ARBA" id="ARBA00023180"/>
    </source>
</evidence>
<keyword evidence="8 18" id="KW-0479">Metal-binding</keyword>
<dbReference type="GO" id="GO:0046872">
    <property type="term" value="F:metal ion binding"/>
    <property type="evidence" value="ECO:0007669"/>
    <property type="project" value="UniProtKB-KW"/>
</dbReference>
<evidence type="ECO:0000256" key="8">
    <source>
        <dbReference type="ARBA" id="ARBA00022723"/>
    </source>
</evidence>
<dbReference type="FunFam" id="1.10.260.60:FF:000001">
    <property type="entry name" value="Histone-lysine N-methyltransferase, H3 lysine-79 specific"/>
    <property type="match status" value="1"/>
</dbReference>
<feature type="region of interest" description="Disordered" evidence="21">
    <location>
        <begin position="690"/>
        <end position="749"/>
    </location>
</feature>
<evidence type="ECO:0000256" key="6">
    <source>
        <dbReference type="ARBA" id="ARBA00022679"/>
    </source>
</evidence>
<keyword evidence="6 19" id="KW-0808">Transferase</keyword>
<keyword evidence="7 19" id="KW-0949">S-adenosyl-L-methionine</keyword>
<feature type="compositionally biased region" description="Low complexity" evidence="21">
    <location>
        <begin position="690"/>
        <end position="721"/>
    </location>
</feature>
<dbReference type="Pfam" id="PF13574">
    <property type="entry name" value="Reprolysin_2"/>
    <property type="match status" value="1"/>
</dbReference>
<feature type="domain" description="Peptidase M12B" evidence="22">
    <location>
        <begin position="1481"/>
        <end position="1706"/>
    </location>
</feature>
<dbReference type="Gene3D" id="1.10.260.60">
    <property type="match status" value="1"/>
</dbReference>
<accession>A0A151I6G1</accession>
<protein>
    <recommendedName>
        <fullName evidence="3 19">Histone-lysine N-methyltransferase, H3 lysine-79 specific</fullName>
        <ecNumber evidence="2 19">2.1.1.360</ecNumber>
    </recommendedName>
    <alternativeName>
        <fullName evidence="16 19">Histone H3-K79 methyltransferase</fullName>
    </alternativeName>
</protein>
<evidence type="ECO:0000256" key="5">
    <source>
        <dbReference type="ARBA" id="ARBA00022670"/>
    </source>
</evidence>
<dbReference type="CDD" id="cd02440">
    <property type="entry name" value="AdoMet_MTases"/>
    <property type="match status" value="1"/>
</dbReference>
<dbReference type="SUPFAM" id="SSF53335">
    <property type="entry name" value="S-adenosyl-L-methionine-dependent methyltransferases"/>
    <property type="match status" value="1"/>
</dbReference>
<evidence type="ECO:0000256" key="2">
    <source>
        <dbReference type="ARBA" id="ARBA00012190"/>
    </source>
</evidence>
<feature type="compositionally biased region" description="Basic and acidic residues" evidence="21">
    <location>
        <begin position="357"/>
        <end position="371"/>
    </location>
</feature>
<feature type="region of interest" description="Disordered" evidence="21">
    <location>
        <begin position="891"/>
        <end position="921"/>
    </location>
</feature>
<dbReference type="InterPro" id="IPR025789">
    <property type="entry name" value="DOT1_dom"/>
</dbReference>
<dbReference type="GO" id="GO:0006281">
    <property type="term" value="P:DNA repair"/>
    <property type="evidence" value="ECO:0007669"/>
    <property type="project" value="TreeGrafter"/>
</dbReference>
<feature type="compositionally biased region" description="Low complexity" evidence="21">
    <location>
        <begin position="772"/>
        <end position="781"/>
    </location>
</feature>
<dbReference type="Gene3D" id="3.40.1620.60">
    <property type="match status" value="1"/>
</dbReference>
<feature type="coiled-coil region" evidence="20">
    <location>
        <begin position="590"/>
        <end position="617"/>
    </location>
</feature>
<feature type="compositionally biased region" description="Polar residues" evidence="21">
    <location>
        <begin position="372"/>
        <end position="387"/>
    </location>
</feature>
<dbReference type="Pfam" id="PF17771">
    <property type="entry name" value="ADAMTS_CR_2"/>
    <property type="match status" value="1"/>
</dbReference>
<evidence type="ECO:0000256" key="11">
    <source>
        <dbReference type="ARBA" id="ARBA00022853"/>
    </source>
</evidence>
<feature type="non-terminal residue" evidence="24">
    <location>
        <position position="1"/>
    </location>
</feature>
<evidence type="ECO:0000256" key="16">
    <source>
        <dbReference type="ARBA" id="ARBA00029821"/>
    </source>
</evidence>
<feature type="compositionally biased region" description="Basic and acidic residues" evidence="21">
    <location>
        <begin position="726"/>
        <end position="736"/>
    </location>
</feature>
<dbReference type="EC" id="2.1.1.360" evidence="2 19"/>
<evidence type="ECO:0000256" key="18">
    <source>
        <dbReference type="PROSITE-ProRule" id="PRU00276"/>
    </source>
</evidence>
<dbReference type="InterPro" id="IPR024079">
    <property type="entry name" value="MetalloPept_cat_dom_sf"/>
</dbReference>
<dbReference type="InterPro" id="IPR041645">
    <property type="entry name" value="ADAMTS_CR_2"/>
</dbReference>
<dbReference type="GO" id="GO:0032259">
    <property type="term" value="P:methylation"/>
    <property type="evidence" value="ECO:0007669"/>
    <property type="project" value="UniProtKB-KW"/>
</dbReference>
<feature type="coiled-coil region" evidence="20">
    <location>
        <begin position="537"/>
        <end position="564"/>
    </location>
</feature>
<evidence type="ECO:0000256" key="7">
    <source>
        <dbReference type="ARBA" id="ARBA00022691"/>
    </source>
</evidence>
<dbReference type="Gene3D" id="3.40.50.150">
    <property type="entry name" value="Vaccinia Virus protein VP39"/>
    <property type="match status" value="1"/>
</dbReference>
<evidence type="ECO:0000256" key="20">
    <source>
        <dbReference type="SAM" id="Coils"/>
    </source>
</evidence>
<evidence type="ECO:0000256" key="12">
    <source>
        <dbReference type="ARBA" id="ARBA00023049"/>
    </source>
</evidence>
<feature type="region of interest" description="Disordered" evidence="21">
    <location>
        <begin position="1089"/>
        <end position="1117"/>
    </location>
</feature>
<evidence type="ECO:0000256" key="17">
    <source>
        <dbReference type="ARBA" id="ARBA00047770"/>
    </source>
</evidence>
<evidence type="ECO:0000256" key="3">
    <source>
        <dbReference type="ARBA" id="ARBA00020987"/>
    </source>
</evidence>
<feature type="binding site" evidence="18">
    <location>
        <position position="1648"/>
    </location>
    <ligand>
        <name>Zn(2+)</name>
        <dbReference type="ChEBI" id="CHEBI:29105"/>
        <note>catalytic</note>
    </ligand>
</feature>
<evidence type="ECO:0000259" key="22">
    <source>
        <dbReference type="PROSITE" id="PS50215"/>
    </source>
</evidence>
<name>A0A151I6G1_9HYME</name>
<keyword evidence="15 19" id="KW-0539">Nucleus</keyword>